<keyword evidence="4" id="KW-1185">Reference proteome</keyword>
<keyword evidence="1" id="KW-0472">Membrane</keyword>
<dbReference type="EMBL" id="JAUBDH010000005">
    <property type="protein sequence ID" value="MDW0110243.1"/>
    <property type="molecule type" value="Genomic_DNA"/>
</dbReference>
<evidence type="ECO:0000313" key="4">
    <source>
        <dbReference type="Proteomes" id="UP001280629"/>
    </source>
</evidence>
<feature type="transmembrane region" description="Helical" evidence="1">
    <location>
        <begin position="21"/>
        <end position="43"/>
    </location>
</feature>
<keyword evidence="1" id="KW-1133">Transmembrane helix</keyword>
<dbReference type="InterPro" id="IPR043717">
    <property type="entry name" value="DUF5658"/>
</dbReference>
<reference evidence="3 4" key="1">
    <citation type="submission" date="2023-06" db="EMBL/GenBank/DDBJ databases">
        <title>Sporosarcina sp. nov., isolated from Korean traditional fermented seafood 'Jeotgal'.</title>
        <authorList>
            <person name="Yang A.-I."/>
            <person name="Shin N.-R."/>
        </authorList>
    </citation>
    <scope>NUCLEOTIDE SEQUENCE [LARGE SCALE GENOMIC DNA]</scope>
    <source>
        <strain evidence="3 4">KCTC3840</strain>
    </source>
</reference>
<dbReference type="RefSeq" id="WP_317935798.1">
    <property type="nucleotide sequence ID" value="NZ_JAUBDH010000005.1"/>
</dbReference>
<evidence type="ECO:0000256" key="1">
    <source>
        <dbReference type="SAM" id="Phobius"/>
    </source>
</evidence>
<accession>A0ABU4G1P7</accession>
<dbReference type="Pfam" id="PF18902">
    <property type="entry name" value="DUF5658"/>
    <property type="match status" value="1"/>
</dbReference>
<feature type="transmembrane region" description="Helical" evidence="1">
    <location>
        <begin position="55"/>
        <end position="77"/>
    </location>
</feature>
<sequence length="121" mass="14038">MIVDEVKEQRVPIQIRFEWKLVLLILLSVFDAGTTDFGLRFGLIDEANPLMSYVYSYSIFAFYFIKLGLPFSLVAFHSFVAHSRVIHRLLSFCIILYAGIAVLHLYWLLAYFSFQDSLGFI</sequence>
<evidence type="ECO:0000313" key="3">
    <source>
        <dbReference type="EMBL" id="MDW0110243.1"/>
    </source>
</evidence>
<dbReference type="Proteomes" id="UP001280629">
    <property type="component" value="Unassembled WGS sequence"/>
</dbReference>
<organism evidence="3 4">
    <name type="scientific">Sporosarcina aquimarina</name>
    <dbReference type="NCBI Taxonomy" id="114975"/>
    <lineage>
        <taxon>Bacteria</taxon>
        <taxon>Bacillati</taxon>
        <taxon>Bacillota</taxon>
        <taxon>Bacilli</taxon>
        <taxon>Bacillales</taxon>
        <taxon>Caryophanaceae</taxon>
        <taxon>Sporosarcina</taxon>
    </lineage>
</organism>
<feature type="transmembrane region" description="Helical" evidence="1">
    <location>
        <begin position="89"/>
        <end position="114"/>
    </location>
</feature>
<protein>
    <submittedName>
        <fullName evidence="3">DUF5658 family protein</fullName>
    </submittedName>
</protein>
<feature type="domain" description="DUF5658" evidence="2">
    <location>
        <begin position="22"/>
        <end position="109"/>
    </location>
</feature>
<keyword evidence="1" id="KW-0812">Transmembrane</keyword>
<proteinExistence type="predicted"/>
<evidence type="ECO:0000259" key="2">
    <source>
        <dbReference type="Pfam" id="PF18902"/>
    </source>
</evidence>
<name>A0ABU4G1P7_9BACL</name>
<gene>
    <name evidence="3" type="ORF">QT716_09375</name>
</gene>
<comment type="caution">
    <text evidence="3">The sequence shown here is derived from an EMBL/GenBank/DDBJ whole genome shotgun (WGS) entry which is preliminary data.</text>
</comment>